<sequence length="77" mass="8404">MNSPCIHKSPAKSELIYPCKKSKNDKRSEGIRKAVGERQLTSAIRPLHRAVAFACCLSALSRAPLLMRPGPPTSSDE</sequence>
<protein>
    <submittedName>
        <fullName evidence="1">Uncharacterized protein</fullName>
    </submittedName>
</protein>
<dbReference type="OrthoDB" id="5867694at2759"/>
<keyword evidence="2" id="KW-1185">Reference proteome</keyword>
<gene>
    <name evidence="1" type="ORF">CRE_20482</name>
</gene>
<organism evidence="2">
    <name type="scientific">Caenorhabditis remanei</name>
    <name type="common">Caenorhabditis vulgaris</name>
    <dbReference type="NCBI Taxonomy" id="31234"/>
    <lineage>
        <taxon>Eukaryota</taxon>
        <taxon>Metazoa</taxon>
        <taxon>Ecdysozoa</taxon>
        <taxon>Nematoda</taxon>
        <taxon>Chromadorea</taxon>
        <taxon>Rhabditida</taxon>
        <taxon>Rhabditina</taxon>
        <taxon>Rhabditomorpha</taxon>
        <taxon>Rhabditoidea</taxon>
        <taxon>Rhabditidae</taxon>
        <taxon>Peloderinae</taxon>
        <taxon>Caenorhabditis</taxon>
    </lineage>
</organism>
<evidence type="ECO:0000313" key="2">
    <source>
        <dbReference type="Proteomes" id="UP000008281"/>
    </source>
</evidence>
<dbReference type="AlphaFoldDB" id="E3N2T7"/>
<dbReference type="HOGENOM" id="CLU_2640457_0_0_1"/>
<accession>E3N2T7</accession>
<dbReference type="EMBL" id="DS268515">
    <property type="protein sequence ID" value="EFO84319.1"/>
    <property type="molecule type" value="Genomic_DNA"/>
</dbReference>
<reference evidence="1" key="1">
    <citation type="submission" date="2007-07" db="EMBL/GenBank/DDBJ databases">
        <title>PCAP assembly of the Caenorhabditis remanei genome.</title>
        <authorList>
            <consortium name="The Caenorhabditis remanei Sequencing Consortium"/>
            <person name="Wilson R.K."/>
        </authorList>
    </citation>
    <scope>NUCLEOTIDE SEQUENCE [LARGE SCALE GENOMIC DNA]</scope>
    <source>
        <strain evidence="1">PB4641</strain>
    </source>
</reference>
<name>E3N2T7_CAERE</name>
<proteinExistence type="predicted"/>
<dbReference type="Proteomes" id="UP000008281">
    <property type="component" value="Unassembled WGS sequence"/>
</dbReference>
<dbReference type="InParanoid" id="E3N2T7"/>
<evidence type="ECO:0000313" key="1">
    <source>
        <dbReference type="EMBL" id="EFO84319.1"/>
    </source>
</evidence>